<name>A0ACB7ZKA3_9ERIC</name>
<dbReference type="EMBL" id="CM037159">
    <property type="protein sequence ID" value="KAH7866492.1"/>
    <property type="molecule type" value="Genomic_DNA"/>
</dbReference>
<evidence type="ECO:0000313" key="1">
    <source>
        <dbReference type="EMBL" id="KAH7866492.1"/>
    </source>
</evidence>
<protein>
    <submittedName>
        <fullName evidence="1">Uncharacterized protein</fullName>
    </submittedName>
</protein>
<proteinExistence type="predicted"/>
<evidence type="ECO:0000313" key="2">
    <source>
        <dbReference type="Proteomes" id="UP000828048"/>
    </source>
</evidence>
<sequence length="317" mass="36155">MGATEDDKRLLMSRPPLAAREYPWLLIVHGKHIQLQTFYSISEDRCYVRKIPQLCNKMLCYSGASGWLVLEGRYSDECSLFNLVSMEEIQLPEPESDYDECVLTSPPSDQNCRVVFTSNKNHSLVFCRPGDSEFVEQSLEDGDYLSCSTAFEGKFYGLRQDNTLVVLDFSAPKPQFRQIISGLLSNPCPPDIMRSQTYIFESCGELLLVLKMLHGLFLEEVYGFLIYRADFSASTWAEVKSMSEEMAIFLDSHDAMSISATKCNGIRGNSIYFTRGKDRCLYVYDLEYQRISISLPSPTVSRSGSVLHWVMRRTETQ</sequence>
<dbReference type="Proteomes" id="UP000828048">
    <property type="component" value="Chromosome 9"/>
</dbReference>
<accession>A0ACB7ZKA3</accession>
<comment type="caution">
    <text evidence="1">The sequence shown here is derived from an EMBL/GenBank/DDBJ whole genome shotgun (WGS) entry which is preliminary data.</text>
</comment>
<organism evidence="1 2">
    <name type="scientific">Vaccinium darrowii</name>
    <dbReference type="NCBI Taxonomy" id="229202"/>
    <lineage>
        <taxon>Eukaryota</taxon>
        <taxon>Viridiplantae</taxon>
        <taxon>Streptophyta</taxon>
        <taxon>Embryophyta</taxon>
        <taxon>Tracheophyta</taxon>
        <taxon>Spermatophyta</taxon>
        <taxon>Magnoliopsida</taxon>
        <taxon>eudicotyledons</taxon>
        <taxon>Gunneridae</taxon>
        <taxon>Pentapetalae</taxon>
        <taxon>asterids</taxon>
        <taxon>Ericales</taxon>
        <taxon>Ericaceae</taxon>
        <taxon>Vaccinioideae</taxon>
        <taxon>Vaccinieae</taxon>
        <taxon>Vaccinium</taxon>
    </lineage>
</organism>
<keyword evidence="2" id="KW-1185">Reference proteome</keyword>
<gene>
    <name evidence="1" type="ORF">Vadar_021100</name>
</gene>
<reference evidence="1 2" key="1">
    <citation type="journal article" date="2021" name="Hortic Res">
        <title>High-quality reference genome and annotation aids understanding of berry development for evergreen blueberry (Vaccinium darrowii).</title>
        <authorList>
            <person name="Yu J."/>
            <person name="Hulse-Kemp A.M."/>
            <person name="Babiker E."/>
            <person name="Staton M."/>
        </authorList>
    </citation>
    <scope>NUCLEOTIDE SEQUENCE [LARGE SCALE GENOMIC DNA]</scope>
    <source>
        <strain evidence="2">cv. NJ 8807/NJ 8810</strain>
        <tissue evidence="1">Young leaf</tissue>
    </source>
</reference>